<geneLocation type="chloroplast" evidence="9"/>
<dbReference type="AlphaFoldDB" id="A0A1G4P0R7"/>
<dbReference type="PANTHER" id="PTHR48111:SF1">
    <property type="entry name" value="TWO-COMPONENT RESPONSE REGULATOR ORR33"/>
    <property type="match status" value="1"/>
</dbReference>
<dbReference type="PROSITE" id="PS50043">
    <property type="entry name" value="HTH_LUXR_2"/>
    <property type="match status" value="1"/>
</dbReference>
<keyword evidence="5" id="KW-0804">Transcription</keyword>
<sequence>MSYTILLVDDDKSLLLSISSYLSEAGFYITSVATVAQAIDALCKQAYDLVISDILLPEKDGYDLIRYINDNRKLSNIPVIFLTAKGMTQDRILGYDLGCYGYLTKPFDPAELLSMVRNILINRETSKTGHHDKVGSMSVSYSSLLTSREYDVLNLVLKGMTNKEIALVLGLTVRTTEKYVSRLLYKTKTRNRTELAQYFYLKQAVKEKTSDRANDGNRTRE</sequence>
<dbReference type="GeneID" id="30000263"/>
<name>A0A1G4P0R7_9FLOR</name>
<organism evidence="9">
    <name type="scientific">Trichogloeopsis pedicellata</name>
    <dbReference type="NCBI Taxonomy" id="1495610"/>
    <lineage>
        <taxon>Eukaryota</taxon>
        <taxon>Rhodophyta</taxon>
        <taxon>Florideophyceae</taxon>
        <taxon>Nemaliophycidae</taxon>
        <taxon>Nemaliales</taxon>
        <taxon>Liagoraceae</taxon>
        <taxon>Trichogloeopsis</taxon>
    </lineage>
</organism>
<dbReference type="InterPro" id="IPR039420">
    <property type="entry name" value="WalR-like"/>
</dbReference>
<evidence type="ECO:0000256" key="1">
    <source>
        <dbReference type="ARBA" id="ARBA00022553"/>
    </source>
</evidence>
<dbReference type="InterPro" id="IPR036388">
    <property type="entry name" value="WH-like_DNA-bd_sf"/>
</dbReference>
<protein>
    <recommendedName>
        <fullName evidence="10">TctD-like protein</fullName>
    </recommendedName>
</protein>
<accession>A0A1G4P0R7</accession>
<keyword evidence="4" id="KW-0238">DNA-binding</keyword>
<dbReference type="RefSeq" id="YP_009315839.1">
    <property type="nucleotide sequence ID" value="NC_031668.1"/>
</dbReference>
<keyword evidence="2" id="KW-0902">Two-component regulatory system</keyword>
<dbReference type="GO" id="GO:0000156">
    <property type="term" value="F:phosphorelay response regulator activity"/>
    <property type="evidence" value="ECO:0007669"/>
    <property type="project" value="TreeGrafter"/>
</dbReference>
<feature type="domain" description="HTH luxR-type" evidence="7">
    <location>
        <begin position="138"/>
        <end position="203"/>
    </location>
</feature>
<gene>
    <name evidence="9" type="primary">ycf29</name>
    <name evidence="9" type="ORF">C00024_220</name>
</gene>
<dbReference type="SMART" id="SM00421">
    <property type="entry name" value="HTH_LUXR"/>
    <property type="match status" value="1"/>
</dbReference>
<dbReference type="PRINTS" id="PR00038">
    <property type="entry name" value="HTHLUXR"/>
</dbReference>
<dbReference type="SUPFAM" id="SSF52172">
    <property type="entry name" value="CheY-like"/>
    <property type="match status" value="1"/>
</dbReference>
<dbReference type="PANTHER" id="PTHR48111">
    <property type="entry name" value="REGULATOR OF RPOS"/>
    <property type="match status" value="1"/>
</dbReference>
<dbReference type="InterPro" id="IPR011006">
    <property type="entry name" value="CheY-like_superfamily"/>
</dbReference>
<evidence type="ECO:0000256" key="2">
    <source>
        <dbReference type="ARBA" id="ARBA00023012"/>
    </source>
</evidence>
<feature type="modified residue" description="4-aspartylphosphate" evidence="6">
    <location>
        <position position="53"/>
    </location>
</feature>
<dbReference type="SUPFAM" id="SSF46894">
    <property type="entry name" value="C-terminal effector domain of the bipartite response regulators"/>
    <property type="match status" value="1"/>
</dbReference>
<dbReference type="EMBL" id="LT622878">
    <property type="protein sequence ID" value="SCW24497.1"/>
    <property type="molecule type" value="Genomic_DNA"/>
</dbReference>
<evidence type="ECO:0008006" key="10">
    <source>
        <dbReference type="Google" id="ProtNLM"/>
    </source>
</evidence>
<dbReference type="PROSITE" id="PS50110">
    <property type="entry name" value="RESPONSE_REGULATORY"/>
    <property type="match status" value="1"/>
</dbReference>
<dbReference type="SMART" id="SM00448">
    <property type="entry name" value="REC"/>
    <property type="match status" value="1"/>
</dbReference>
<proteinExistence type="predicted"/>
<evidence type="ECO:0000313" key="9">
    <source>
        <dbReference type="EMBL" id="SCW24497.1"/>
    </source>
</evidence>
<dbReference type="Pfam" id="PF00196">
    <property type="entry name" value="GerE"/>
    <property type="match status" value="1"/>
</dbReference>
<dbReference type="Pfam" id="PF00072">
    <property type="entry name" value="Response_reg"/>
    <property type="match status" value="1"/>
</dbReference>
<dbReference type="InterPro" id="IPR000792">
    <property type="entry name" value="Tscrpt_reg_LuxR_C"/>
</dbReference>
<dbReference type="Gene3D" id="3.40.50.2300">
    <property type="match status" value="1"/>
</dbReference>
<reference evidence="9" key="1">
    <citation type="submission" date="2016-10" db="EMBL/GenBank/DDBJ databases">
        <title>Chloroplast genomes as a tool to resolve red algal phylogenies: a case study in the Nemaliales.</title>
        <authorList>
            <person name="Costa J.F."/>
            <person name="Lin S.M."/>
            <person name="Macaya E.C."/>
            <person name="Fernandez-Garcia C."/>
            <person name="Verbruggen H."/>
        </authorList>
    </citation>
    <scope>NUCLEOTIDE SEQUENCE</scope>
    <source>
        <strain evidence="9">C.0024</strain>
    </source>
</reference>
<evidence type="ECO:0000259" key="7">
    <source>
        <dbReference type="PROSITE" id="PS50043"/>
    </source>
</evidence>
<dbReference type="GO" id="GO:0000976">
    <property type="term" value="F:transcription cis-regulatory region binding"/>
    <property type="evidence" value="ECO:0007669"/>
    <property type="project" value="TreeGrafter"/>
</dbReference>
<reference evidence="9" key="2">
    <citation type="submission" date="2016-10" db="EMBL/GenBank/DDBJ databases">
        <authorList>
            <person name="de Groot N.N."/>
        </authorList>
    </citation>
    <scope>NUCLEOTIDE SEQUENCE</scope>
    <source>
        <strain evidence="9">C.0024</strain>
    </source>
</reference>
<feature type="domain" description="Response regulatory" evidence="8">
    <location>
        <begin position="4"/>
        <end position="120"/>
    </location>
</feature>
<dbReference type="GO" id="GO:0005829">
    <property type="term" value="C:cytosol"/>
    <property type="evidence" value="ECO:0007669"/>
    <property type="project" value="TreeGrafter"/>
</dbReference>
<dbReference type="GO" id="GO:0006355">
    <property type="term" value="P:regulation of DNA-templated transcription"/>
    <property type="evidence" value="ECO:0007669"/>
    <property type="project" value="InterPro"/>
</dbReference>
<keyword evidence="9" id="KW-0150">Chloroplast</keyword>
<dbReference type="InterPro" id="IPR001789">
    <property type="entry name" value="Sig_transdc_resp-reg_receiver"/>
</dbReference>
<keyword evidence="3" id="KW-0805">Transcription regulation</keyword>
<dbReference type="Gene3D" id="1.10.10.10">
    <property type="entry name" value="Winged helix-like DNA-binding domain superfamily/Winged helix DNA-binding domain"/>
    <property type="match status" value="1"/>
</dbReference>
<evidence type="ECO:0000259" key="8">
    <source>
        <dbReference type="PROSITE" id="PS50110"/>
    </source>
</evidence>
<dbReference type="CDD" id="cd06170">
    <property type="entry name" value="LuxR_C_like"/>
    <property type="match status" value="1"/>
</dbReference>
<dbReference type="GO" id="GO:0032993">
    <property type="term" value="C:protein-DNA complex"/>
    <property type="evidence" value="ECO:0007669"/>
    <property type="project" value="TreeGrafter"/>
</dbReference>
<evidence type="ECO:0000256" key="5">
    <source>
        <dbReference type="ARBA" id="ARBA00023163"/>
    </source>
</evidence>
<evidence type="ECO:0000256" key="3">
    <source>
        <dbReference type="ARBA" id="ARBA00023015"/>
    </source>
</evidence>
<evidence type="ECO:0000256" key="4">
    <source>
        <dbReference type="ARBA" id="ARBA00023125"/>
    </source>
</evidence>
<keyword evidence="9" id="KW-0934">Plastid</keyword>
<dbReference type="InterPro" id="IPR016032">
    <property type="entry name" value="Sig_transdc_resp-reg_C-effctor"/>
</dbReference>
<keyword evidence="1 6" id="KW-0597">Phosphoprotein</keyword>
<evidence type="ECO:0000256" key="6">
    <source>
        <dbReference type="PROSITE-ProRule" id="PRU00169"/>
    </source>
</evidence>